<protein>
    <submittedName>
        <fullName evidence="2">Uncharacterized protein</fullName>
    </submittedName>
</protein>
<accession>A0ABQ1M614</accession>
<dbReference type="PROSITE" id="PS51257">
    <property type="entry name" value="PROKAR_LIPOPROTEIN"/>
    <property type="match status" value="1"/>
</dbReference>
<dbReference type="Pfam" id="PF13306">
    <property type="entry name" value="LRR_5"/>
    <property type="match status" value="1"/>
</dbReference>
<dbReference type="NCBIfam" id="TIGR02543">
    <property type="entry name" value="List_Bact_rpt"/>
    <property type="match status" value="1"/>
</dbReference>
<sequence length="393" mass="43474">MNYILKRSTLFLIWLTVLQSCETLDTGPFHTVTFHSNGGTNIAPAKVRHGEPLPKSRVYPDPIVSDGGRFLGWYTDAELQQPYDFDQPVVADAQLYAKWFYNTFTIHFVMNGAPEIPAKEIREGHLPALDAPTYPDHVFVNWYLDEAFTDLLDPTVPITEDLTLYARWVTPSPSSWFVIDNGTLTMCTPPNGTDVVVIPEGVTTIPDWFVLANGLNEPGKPGFPTGKNIREFILPTSLETIGSGAFKFAAITQIHIPPKVRQLLPVTFEGCDRLTSFTFAAGSQLERLVDNAGNEAIIGAPQLTQISFPPSLQYVGKYTLAGCQALATVTFARAESPVIFDGFLPGGGVWLFGGHFPSKIRVPNAVKEAFVSEMRKVMQDYEYDNMKAIVEGY</sequence>
<evidence type="ECO:0000256" key="1">
    <source>
        <dbReference type="ARBA" id="ARBA00004196"/>
    </source>
</evidence>
<dbReference type="Gene3D" id="2.60.40.4270">
    <property type="entry name" value="Listeria-Bacteroides repeat domain"/>
    <property type="match status" value="2"/>
</dbReference>
<proteinExistence type="predicted"/>
<dbReference type="InterPro" id="IPR026906">
    <property type="entry name" value="LRR_5"/>
</dbReference>
<dbReference type="Gene3D" id="3.80.10.10">
    <property type="entry name" value="Ribonuclease Inhibitor"/>
    <property type="match status" value="1"/>
</dbReference>
<dbReference type="RefSeq" id="WP_188751919.1">
    <property type="nucleotide sequence ID" value="NZ_BMIK01000010.1"/>
</dbReference>
<dbReference type="Proteomes" id="UP000597338">
    <property type="component" value="Unassembled WGS sequence"/>
</dbReference>
<dbReference type="InterPro" id="IPR042229">
    <property type="entry name" value="Listeria/Bacterioides_rpt_sf"/>
</dbReference>
<dbReference type="InterPro" id="IPR013378">
    <property type="entry name" value="InlB-like_B-rpt"/>
</dbReference>
<gene>
    <name evidence="2" type="ORF">GCM10011386_28930</name>
</gene>
<evidence type="ECO:0000313" key="3">
    <source>
        <dbReference type="Proteomes" id="UP000597338"/>
    </source>
</evidence>
<comment type="caution">
    <text evidence="2">The sequence shown here is derived from an EMBL/GenBank/DDBJ whole genome shotgun (WGS) entry which is preliminary data.</text>
</comment>
<dbReference type="Pfam" id="PF09479">
    <property type="entry name" value="Flg_new"/>
    <property type="match status" value="2"/>
</dbReference>
<comment type="subcellular location">
    <subcellularLocation>
        <location evidence="1">Cell envelope</location>
    </subcellularLocation>
</comment>
<reference evidence="3" key="1">
    <citation type="journal article" date="2019" name="Int. J. Syst. Evol. Microbiol.">
        <title>The Global Catalogue of Microorganisms (GCM) 10K type strain sequencing project: providing services to taxonomists for standard genome sequencing and annotation.</title>
        <authorList>
            <consortium name="The Broad Institute Genomics Platform"/>
            <consortium name="The Broad Institute Genome Sequencing Center for Infectious Disease"/>
            <person name="Wu L."/>
            <person name="Ma J."/>
        </authorList>
    </citation>
    <scope>NUCLEOTIDE SEQUENCE [LARGE SCALE GENOMIC DNA]</scope>
    <source>
        <strain evidence="3">CGMCC 1.15342</strain>
    </source>
</reference>
<keyword evidence="3" id="KW-1185">Reference proteome</keyword>
<organism evidence="2 3">
    <name type="scientific">Parapedobacter defluvii</name>
    <dbReference type="NCBI Taxonomy" id="2045106"/>
    <lineage>
        <taxon>Bacteria</taxon>
        <taxon>Pseudomonadati</taxon>
        <taxon>Bacteroidota</taxon>
        <taxon>Sphingobacteriia</taxon>
        <taxon>Sphingobacteriales</taxon>
        <taxon>Sphingobacteriaceae</taxon>
        <taxon>Parapedobacter</taxon>
    </lineage>
</organism>
<dbReference type="InterPro" id="IPR032675">
    <property type="entry name" value="LRR_dom_sf"/>
</dbReference>
<dbReference type="EMBL" id="BMIK01000010">
    <property type="protein sequence ID" value="GGC35003.1"/>
    <property type="molecule type" value="Genomic_DNA"/>
</dbReference>
<name>A0ABQ1M614_9SPHI</name>
<evidence type="ECO:0000313" key="2">
    <source>
        <dbReference type="EMBL" id="GGC35003.1"/>
    </source>
</evidence>